<dbReference type="Pfam" id="PF13577">
    <property type="entry name" value="SnoaL_4"/>
    <property type="match status" value="1"/>
</dbReference>
<sequence>MTERSFTRARTDDRALIHAVVHRYAHTARDKMDFADMLALFTTDAVLVLPDGTPIPPSELGKVVRDGEAAYIRHHITTVDICFTGPTEAQVDTFFFAITDEAAPDHWGVWRDTFRKQADTSWLIRERAIVVEGSAPSGWFHRTYVAQD</sequence>
<evidence type="ECO:0000313" key="2">
    <source>
        <dbReference type="EMBL" id="MFC4127800.1"/>
    </source>
</evidence>
<proteinExistence type="predicted"/>
<dbReference type="Proteomes" id="UP001595767">
    <property type="component" value="Unassembled WGS sequence"/>
</dbReference>
<evidence type="ECO:0000313" key="3">
    <source>
        <dbReference type="Proteomes" id="UP001595767"/>
    </source>
</evidence>
<comment type="caution">
    <text evidence="2">The sequence shown here is derived from an EMBL/GenBank/DDBJ whole genome shotgun (WGS) entry which is preliminary data.</text>
</comment>
<keyword evidence="3" id="KW-1185">Reference proteome</keyword>
<gene>
    <name evidence="2" type="ORF">ACFOW8_23010</name>
</gene>
<dbReference type="RefSeq" id="WP_378553512.1">
    <property type="nucleotide sequence ID" value="NZ_JBHSBA010000015.1"/>
</dbReference>
<name>A0ABV8LAE0_9NOCA</name>
<dbReference type="InterPro" id="IPR037401">
    <property type="entry name" value="SnoaL-like"/>
</dbReference>
<reference evidence="3" key="1">
    <citation type="journal article" date="2019" name="Int. J. Syst. Evol. Microbiol.">
        <title>The Global Catalogue of Microorganisms (GCM) 10K type strain sequencing project: providing services to taxonomists for standard genome sequencing and annotation.</title>
        <authorList>
            <consortium name="The Broad Institute Genomics Platform"/>
            <consortium name="The Broad Institute Genome Sequencing Center for Infectious Disease"/>
            <person name="Wu L."/>
            <person name="Ma J."/>
        </authorList>
    </citation>
    <scope>NUCLEOTIDE SEQUENCE [LARGE SCALE GENOMIC DNA]</scope>
    <source>
        <strain evidence="3">CGMCC 4.7204</strain>
    </source>
</reference>
<feature type="domain" description="SnoaL-like" evidence="1">
    <location>
        <begin position="10"/>
        <end position="127"/>
    </location>
</feature>
<dbReference type="Gene3D" id="3.10.450.50">
    <property type="match status" value="1"/>
</dbReference>
<evidence type="ECO:0000259" key="1">
    <source>
        <dbReference type="Pfam" id="PF13577"/>
    </source>
</evidence>
<dbReference type="InterPro" id="IPR032710">
    <property type="entry name" value="NTF2-like_dom_sf"/>
</dbReference>
<protein>
    <submittedName>
        <fullName evidence="2">Nuclear transport factor 2 family protein</fullName>
    </submittedName>
</protein>
<organism evidence="2 3">
    <name type="scientific">Nocardia rhizosphaerae</name>
    <dbReference type="NCBI Taxonomy" id="1691571"/>
    <lineage>
        <taxon>Bacteria</taxon>
        <taxon>Bacillati</taxon>
        <taxon>Actinomycetota</taxon>
        <taxon>Actinomycetes</taxon>
        <taxon>Mycobacteriales</taxon>
        <taxon>Nocardiaceae</taxon>
        <taxon>Nocardia</taxon>
    </lineage>
</organism>
<accession>A0ABV8LAE0</accession>
<dbReference type="SUPFAM" id="SSF54427">
    <property type="entry name" value="NTF2-like"/>
    <property type="match status" value="1"/>
</dbReference>
<dbReference type="EMBL" id="JBHSBA010000015">
    <property type="protein sequence ID" value="MFC4127800.1"/>
    <property type="molecule type" value="Genomic_DNA"/>
</dbReference>